<proteinExistence type="predicted"/>
<sequence>MTRIPEVIDCWVEAASMPFAEFHYPFENEEVFKKRFPGQFIAEYIAQTRAWFYYMHVMSTLLFDSNSFENVVTTGTIMNDKGEKLSKSKQNFTDPWIIIDQYGMDALRYYLMTSVVMQSENLNFVDREVRDVYNKVINLLWNVVTFYRMFQDQGTTKDTEQPPASPYVLDQWIVARLHALIREVTLHLDAYNTVKAGRPIKEFIDELSTWYVRRSRARFKGTDEQDKQAAIATLGYVLQELSKVMAPFTPFIAEKIWYAVTGKSTSVHLELWPTCEEPSSDEVQVLTDMPQVLKVVEMGLSLRKDTGVRVRQPLAEFSVFTTQFSNSQYADIIADELNVKYVLHTVVSG</sequence>
<dbReference type="GO" id="GO:0005524">
    <property type="term" value="F:ATP binding"/>
    <property type="evidence" value="ECO:0007669"/>
    <property type="project" value="UniProtKB-KW"/>
</dbReference>
<feature type="non-terminal residue" evidence="9">
    <location>
        <position position="349"/>
    </location>
</feature>
<evidence type="ECO:0000313" key="10">
    <source>
        <dbReference type="Proteomes" id="UP000228528"/>
    </source>
</evidence>
<dbReference type="InterPro" id="IPR014729">
    <property type="entry name" value="Rossmann-like_a/b/a_fold"/>
</dbReference>
<dbReference type="GO" id="GO:0006428">
    <property type="term" value="P:isoleucyl-tRNA aminoacylation"/>
    <property type="evidence" value="ECO:0007669"/>
    <property type="project" value="TreeGrafter"/>
</dbReference>
<comment type="caution">
    <text evidence="9">The sequence shown here is derived from an EMBL/GenBank/DDBJ whole genome shotgun (WGS) entry which is preliminary data.</text>
</comment>
<dbReference type="InterPro" id="IPR009080">
    <property type="entry name" value="tRNAsynth_Ia_anticodon-bd"/>
</dbReference>
<evidence type="ECO:0000256" key="4">
    <source>
        <dbReference type="ARBA" id="ARBA00022917"/>
    </source>
</evidence>
<protein>
    <submittedName>
        <fullName evidence="9">Isoleucine--tRNA ligase</fullName>
    </submittedName>
</protein>
<dbReference type="Pfam" id="PF00133">
    <property type="entry name" value="tRNA-synt_1"/>
    <property type="match status" value="1"/>
</dbReference>
<dbReference type="Gene3D" id="3.40.50.620">
    <property type="entry name" value="HUPs"/>
    <property type="match status" value="1"/>
</dbReference>
<dbReference type="Proteomes" id="UP000228528">
    <property type="component" value="Unassembled WGS sequence"/>
</dbReference>
<reference evidence="10" key="1">
    <citation type="submission" date="2017-09" db="EMBL/GenBank/DDBJ databases">
        <title>Depth-based differentiation of microbial function through sediment-hosted aquifers and enrichment of novel symbionts in the deep terrestrial subsurface.</title>
        <authorList>
            <person name="Probst A.J."/>
            <person name="Ladd B."/>
            <person name="Jarett J.K."/>
            <person name="Geller-Mcgrath D.E."/>
            <person name="Sieber C.M.K."/>
            <person name="Emerson J.B."/>
            <person name="Anantharaman K."/>
            <person name="Thomas B.C."/>
            <person name="Malmstrom R."/>
            <person name="Stieglmeier M."/>
            <person name="Klingl A."/>
            <person name="Woyke T."/>
            <person name="Ryan C.M."/>
            <person name="Banfield J.F."/>
        </authorList>
    </citation>
    <scope>NUCLEOTIDE SEQUENCE [LARGE SCALE GENOMIC DNA]</scope>
</reference>
<keyword evidence="5" id="KW-0030">Aminoacyl-tRNA synthetase</keyword>
<feature type="domain" description="Methionyl/Valyl/Leucyl/Isoleucyl-tRNA synthetase anticodon-binding" evidence="8">
    <location>
        <begin position="170"/>
        <end position="314"/>
    </location>
</feature>
<gene>
    <name evidence="9" type="ORF">COU30_01460</name>
</gene>
<dbReference type="Gene3D" id="1.10.730.10">
    <property type="entry name" value="Isoleucyl-tRNA Synthetase, Domain 1"/>
    <property type="match status" value="1"/>
</dbReference>
<evidence type="ECO:0000313" key="9">
    <source>
        <dbReference type="EMBL" id="PIR77619.1"/>
    </source>
</evidence>
<evidence type="ECO:0000256" key="3">
    <source>
        <dbReference type="ARBA" id="ARBA00022840"/>
    </source>
</evidence>
<name>A0A2M6P239_9BACT</name>
<evidence type="ECO:0000259" key="8">
    <source>
        <dbReference type="Pfam" id="PF08264"/>
    </source>
</evidence>
<evidence type="ECO:0000256" key="1">
    <source>
        <dbReference type="ARBA" id="ARBA00022598"/>
    </source>
</evidence>
<accession>A0A2M6P239</accession>
<dbReference type="CDD" id="cd07961">
    <property type="entry name" value="Anticodon_Ia_Ile_ABEc"/>
    <property type="match status" value="1"/>
</dbReference>
<dbReference type="AlphaFoldDB" id="A0A2M6P239"/>
<dbReference type="EMBL" id="PFBW01000063">
    <property type="protein sequence ID" value="PIR77619.1"/>
    <property type="molecule type" value="Genomic_DNA"/>
</dbReference>
<dbReference type="InterPro" id="IPR002300">
    <property type="entry name" value="aa-tRNA-synth_Ia"/>
</dbReference>
<dbReference type="SUPFAM" id="SSF47323">
    <property type="entry name" value="Anticodon-binding domain of a subclass of class I aminoacyl-tRNA synthetases"/>
    <property type="match status" value="1"/>
</dbReference>
<dbReference type="InterPro" id="IPR023586">
    <property type="entry name" value="Ile-tRNA-ligase_type2"/>
</dbReference>
<evidence type="ECO:0000256" key="5">
    <source>
        <dbReference type="ARBA" id="ARBA00023146"/>
    </source>
</evidence>
<dbReference type="SUPFAM" id="SSF52374">
    <property type="entry name" value="Nucleotidylyl transferase"/>
    <property type="match status" value="1"/>
</dbReference>
<dbReference type="InterPro" id="IPR033709">
    <property type="entry name" value="Anticodon_Ile_ABEc"/>
</dbReference>
<keyword evidence="2" id="KW-0547">Nucleotide-binding</keyword>
<evidence type="ECO:0000256" key="2">
    <source>
        <dbReference type="ARBA" id="ARBA00022741"/>
    </source>
</evidence>
<dbReference type="Pfam" id="PF08264">
    <property type="entry name" value="Anticodon_1"/>
    <property type="match status" value="1"/>
</dbReference>
<dbReference type="PANTHER" id="PTHR42780">
    <property type="entry name" value="SOLEUCYL-TRNA SYNTHETASE"/>
    <property type="match status" value="1"/>
</dbReference>
<feature type="domain" description="Aminoacyl-tRNA synthetase class Ia" evidence="7">
    <location>
        <begin position="2"/>
        <end position="122"/>
    </location>
</feature>
<comment type="catalytic activity">
    <reaction evidence="6">
        <text>tRNA(Ile) + L-isoleucine + ATP = L-isoleucyl-tRNA(Ile) + AMP + diphosphate</text>
        <dbReference type="Rhea" id="RHEA:11060"/>
        <dbReference type="Rhea" id="RHEA-COMP:9666"/>
        <dbReference type="Rhea" id="RHEA-COMP:9695"/>
        <dbReference type="ChEBI" id="CHEBI:30616"/>
        <dbReference type="ChEBI" id="CHEBI:33019"/>
        <dbReference type="ChEBI" id="CHEBI:58045"/>
        <dbReference type="ChEBI" id="CHEBI:78442"/>
        <dbReference type="ChEBI" id="CHEBI:78528"/>
        <dbReference type="ChEBI" id="CHEBI:456215"/>
        <dbReference type="EC" id="6.1.1.5"/>
    </reaction>
</comment>
<keyword evidence="1 9" id="KW-0436">Ligase</keyword>
<dbReference type="PANTHER" id="PTHR42780:SF1">
    <property type="entry name" value="ISOLEUCINE--TRNA LIGASE, CYTOPLASMIC"/>
    <property type="match status" value="1"/>
</dbReference>
<evidence type="ECO:0000256" key="6">
    <source>
        <dbReference type="ARBA" id="ARBA00048359"/>
    </source>
</evidence>
<keyword evidence="4" id="KW-0648">Protein biosynthesis</keyword>
<dbReference type="InterPro" id="IPR013155">
    <property type="entry name" value="M/V/L/I-tRNA-synth_anticd-bd"/>
</dbReference>
<dbReference type="GO" id="GO:0000049">
    <property type="term" value="F:tRNA binding"/>
    <property type="evidence" value="ECO:0007669"/>
    <property type="project" value="InterPro"/>
</dbReference>
<evidence type="ECO:0000259" key="7">
    <source>
        <dbReference type="Pfam" id="PF00133"/>
    </source>
</evidence>
<dbReference type="GO" id="GO:0004822">
    <property type="term" value="F:isoleucine-tRNA ligase activity"/>
    <property type="evidence" value="ECO:0007669"/>
    <property type="project" value="UniProtKB-EC"/>
</dbReference>
<organism evidence="9 10">
    <name type="scientific">Candidatus Magasanikbacteria bacterium CG10_big_fil_rev_8_21_14_0_10_38_6</name>
    <dbReference type="NCBI Taxonomy" id="1974647"/>
    <lineage>
        <taxon>Bacteria</taxon>
        <taxon>Candidatus Magasanikiibacteriota</taxon>
    </lineage>
</organism>
<keyword evidence="3" id="KW-0067">ATP-binding</keyword>